<dbReference type="PROSITE" id="PS50887">
    <property type="entry name" value="GGDEF"/>
    <property type="match status" value="1"/>
</dbReference>
<proteinExistence type="predicted"/>
<dbReference type="EMBL" id="SWKR01000001">
    <property type="protein sequence ID" value="TKD53360.1"/>
    <property type="molecule type" value="Genomic_DNA"/>
</dbReference>
<evidence type="ECO:0000256" key="3">
    <source>
        <dbReference type="SAM" id="Phobius"/>
    </source>
</evidence>
<sequence>MIVVATLLAMLGQPAAARANAAIGTLLPVCIAPAQAGTIADVAAGRLTGDCRTEQTRFGEGDFWAIAPAVPARAAGSEPIDRVRIGSLWQESVSLFVLYADGHLVRIDADQRGISRRIQLGARVEFRLPLRAAAPAKLAWLVEGSANRRGILMGAELLSHDDSAHANLALGAMYALFAGLCIALIVYNLALWGALRHRFQLAYCLMVAMLLAYAGSSSGALAWLWPKIANNDRLRINYVTLAGAAAAALWFVRSFFEPRVFAGIVGKAIDVAIVLLAAAGLAFALGSHWWMREFDLAYTLSFGALLSLVPLVLWRAWRARSDYLWLFAIAWAAPVAMAALRVAHNLNWLDWSIWIDNSTLIAMAAEALLSSLAIAYRIRLLSDERDVALAQEVESRRLSEIDPLTGLLNRRAFLAGAIGRAGRQMLLLVDIDHFKRVNDAIGHDGGDEVLRVFARTLRQAAGDTTLVARLGGEEFALVADCGATLDPHMLIERLRLTRMPFDMRVTASIGLCSGPLATEADWKRLYQGADRALFEAKAQGRDRIRSADMLAAVA</sequence>
<feature type="signal peptide" evidence="4">
    <location>
        <begin position="1"/>
        <end position="21"/>
    </location>
</feature>
<dbReference type="AlphaFoldDB" id="A0A4U1LAB0"/>
<dbReference type="GO" id="GO:0005886">
    <property type="term" value="C:plasma membrane"/>
    <property type="evidence" value="ECO:0007669"/>
    <property type="project" value="TreeGrafter"/>
</dbReference>
<feature type="transmembrane region" description="Helical" evidence="3">
    <location>
        <begin position="360"/>
        <end position="378"/>
    </location>
</feature>
<name>A0A4U1LAB0_9SPHN</name>
<comment type="catalytic activity">
    <reaction evidence="2">
        <text>2 GTP = 3',3'-c-di-GMP + 2 diphosphate</text>
        <dbReference type="Rhea" id="RHEA:24898"/>
        <dbReference type="ChEBI" id="CHEBI:33019"/>
        <dbReference type="ChEBI" id="CHEBI:37565"/>
        <dbReference type="ChEBI" id="CHEBI:58805"/>
        <dbReference type="EC" id="2.7.7.65"/>
    </reaction>
</comment>
<evidence type="ECO:0000256" key="4">
    <source>
        <dbReference type="SAM" id="SignalP"/>
    </source>
</evidence>
<dbReference type="GO" id="GO:0043709">
    <property type="term" value="P:cell adhesion involved in single-species biofilm formation"/>
    <property type="evidence" value="ECO:0007669"/>
    <property type="project" value="TreeGrafter"/>
</dbReference>
<dbReference type="PANTHER" id="PTHR45138">
    <property type="entry name" value="REGULATORY COMPONENTS OF SENSORY TRANSDUCTION SYSTEM"/>
    <property type="match status" value="1"/>
</dbReference>
<feature type="domain" description="GGDEF" evidence="5">
    <location>
        <begin position="422"/>
        <end position="549"/>
    </location>
</feature>
<dbReference type="Pfam" id="PF00990">
    <property type="entry name" value="GGDEF"/>
    <property type="match status" value="1"/>
</dbReference>
<dbReference type="InterPro" id="IPR011623">
    <property type="entry name" value="7TMR_DISM_rcpt_extracell_dom1"/>
</dbReference>
<evidence type="ECO:0000256" key="2">
    <source>
        <dbReference type="ARBA" id="ARBA00034247"/>
    </source>
</evidence>
<feature type="transmembrane region" description="Helical" evidence="3">
    <location>
        <begin position="268"/>
        <end position="290"/>
    </location>
</feature>
<evidence type="ECO:0000313" key="7">
    <source>
        <dbReference type="Proteomes" id="UP000309138"/>
    </source>
</evidence>
<keyword evidence="3" id="KW-0472">Membrane</keyword>
<feature type="transmembrane region" description="Helical" evidence="3">
    <location>
        <begin position="323"/>
        <end position="340"/>
    </location>
</feature>
<protein>
    <recommendedName>
        <fullName evidence="1">diguanylate cyclase</fullName>
        <ecNumber evidence="1">2.7.7.65</ecNumber>
    </recommendedName>
</protein>
<dbReference type="Gene3D" id="3.30.70.270">
    <property type="match status" value="1"/>
</dbReference>
<evidence type="ECO:0000313" key="6">
    <source>
        <dbReference type="EMBL" id="TKD53360.1"/>
    </source>
</evidence>
<dbReference type="GO" id="GO:0052621">
    <property type="term" value="F:diguanylate cyclase activity"/>
    <property type="evidence" value="ECO:0007669"/>
    <property type="project" value="UniProtKB-EC"/>
</dbReference>
<dbReference type="InterPro" id="IPR043128">
    <property type="entry name" value="Rev_trsase/Diguanyl_cyclase"/>
</dbReference>
<dbReference type="GO" id="GO:1902201">
    <property type="term" value="P:negative regulation of bacterial-type flagellum-dependent cell motility"/>
    <property type="evidence" value="ECO:0007669"/>
    <property type="project" value="TreeGrafter"/>
</dbReference>
<keyword evidence="3" id="KW-1133">Transmembrane helix</keyword>
<dbReference type="EC" id="2.7.7.65" evidence="1"/>
<dbReference type="OrthoDB" id="9759607at2"/>
<reference evidence="6 7" key="1">
    <citation type="submission" date="2019-04" db="EMBL/GenBank/DDBJ databases">
        <authorList>
            <person name="Yang Y."/>
            <person name="Wei D."/>
        </authorList>
    </citation>
    <scope>NUCLEOTIDE SEQUENCE [LARGE SCALE GENOMIC DNA]</scope>
    <source>
        <strain evidence="6 7">L-1-4w-11</strain>
    </source>
</reference>
<comment type="caution">
    <text evidence="6">The sequence shown here is derived from an EMBL/GenBank/DDBJ whole genome shotgun (WGS) entry which is preliminary data.</text>
</comment>
<accession>A0A4U1LAB0</accession>
<dbReference type="Proteomes" id="UP000309138">
    <property type="component" value="Unassembled WGS sequence"/>
</dbReference>
<feature type="transmembrane region" description="Helical" evidence="3">
    <location>
        <begin position="296"/>
        <end position="316"/>
    </location>
</feature>
<gene>
    <name evidence="6" type="ORF">FBR43_01285</name>
</gene>
<feature type="transmembrane region" description="Helical" evidence="3">
    <location>
        <begin position="236"/>
        <end position="256"/>
    </location>
</feature>
<dbReference type="InterPro" id="IPR050469">
    <property type="entry name" value="Diguanylate_Cyclase"/>
</dbReference>
<evidence type="ECO:0000256" key="1">
    <source>
        <dbReference type="ARBA" id="ARBA00012528"/>
    </source>
</evidence>
<evidence type="ECO:0000259" key="5">
    <source>
        <dbReference type="PROSITE" id="PS50887"/>
    </source>
</evidence>
<keyword evidence="3" id="KW-0812">Transmembrane</keyword>
<feature type="chain" id="PRO_5020400515" description="diguanylate cyclase" evidence="4">
    <location>
        <begin position="22"/>
        <end position="554"/>
    </location>
</feature>
<dbReference type="SMART" id="SM00267">
    <property type="entry name" value="GGDEF"/>
    <property type="match status" value="1"/>
</dbReference>
<dbReference type="CDD" id="cd01949">
    <property type="entry name" value="GGDEF"/>
    <property type="match status" value="1"/>
</dbReference>
<dbReference type="SUPFAM" id="SSF55073">
    <property type="entry name" value="Nucleotide cyclase"/>
    <property type="match status" value="1"/>
</dbReference>
<feature type="transmembrane region" description="Helical" evidence="3">
    <location>
        <begin position="168"/>
        <end position="189"/>
    </location>
</feature>
<dbReference type="PANTHER" id="PTHR45138:SF9">
    <property type="entry name" value="DIGUANYLATE CYCLASE DGCM-RELATED"/>
    <property type="match status" value="1"/>
</dbReference>
<organism evidence="6 7">
    <name type="scientific">Sphingomonas baiyangensis</name>
    <dbReference type="NCBI Taxonomy" id="2572576"/>
    <lineage>
        <taxon>Bacteria</taxon>
        <taxon>Pseudomonadati</taxon>
        <taxon>Pseudomonadota</taxon>
        <taxon>Alphaproteobacteria</taxon>
        <taxon>Sphingomonadales</taxon>
        <taxon>Sphingomonadaceae</taxon>
        <taxon>Sphingomonas</taxon>
    </lineage>
</organism>
<dbReference type="NCBIfam" id="TIGR00254">
    <property type="entry name" value="GGDEF"/>
    <property type="match status" value="1"/>
</dbReference>
<dbReference type="InterPro" id="IPR000160">
    <property type="entry name" value="GGDEF_dom"/>
</dbReference>
<dbReference type="Pfam" id="PF07695">
    <property type="entry name" value="7TMR-DISM_7TM"/>
    <property type="match status" value="1"/>
</dbReference>
<dbReference type="InterPro" id="IPR029787">
    <property type="entry name" value="Nucleotide_cyclase"/>
</dbReference>
<keyword evidence="7" id="KW-1185">Reference proteome</keyword>
<feature type="transmembrane region" description="Helical" evidence="3">
    <location>
        <begin position="201"/>
        <end position="224"/>
    </location>
</feature>
<keyword evidence="4" id="KW-0732">Signal</keyword>